<feature type="transmembrane region" description="Helical" evidence="1">
    <location>
        <begin position="7"/>
        <end position="25"/>
    </location>
</feature>
<evidence type="ECO:0000259" key="2">
    <source>
        <dbReference type="Pfam" id="PF11127"/>
    </source>
</evidence>
<dbReference type="AlphaFoldDB" id="A0AA48K9V8"/>
<dbReference type="Gene3D" id="6.10.140.1340">
    <property type="match status" value="1"/>
</dbReference>
<feature type="domain" description="Inner membrane protein YgaP-like transmembrane" evidence="2">
    <location>
        <begin position="2"/>
        <end position="56"/>
    </location>
</feature>
<gene>
    <name evidence="3" type="ORF">METEAL_26490</name>
</gene>
<dbReference type="EMBL" id="AP027080">
    <property type="protein sequence ID" value="BDU73475.1"/>
    <property type="molecule type" value="Genomic_DNA"/>
</dbReference>
<keyword evidence="1" id="KW-0812">Transmembrane</keyword>
<sequence>MNVDRIVHIFAGTVIMASLALGHWVSPWWFLLTLFVGVNLFQSGLTNWCLLSRILAKAGVPTQGSCGL</sequence>
<dbReference type="RefSeq" id="WP_316412146.1">
    <property type="nucleotide sequence ID" value="NZ_AP027080.1"/>
</dbReference>
<dbReference type="InterPro" id="IPR021309">
    <property type="entry name" value="YgaP-like_TM"/>
</dbReference>
<protein>
    <submittedName>
        <fullName evidence="3">Sulfurtransferase</fullName>
    </submittedName>
</protein>
<dbReference type="KEGG" id="msil:METEAL_26490"/>
<keyword evidence="4" id="KW-1185">Reference proteome</keyword>
<keyword evidence="1" id="KW-1133">Transmembrane helix</keyword>
<proteinExistence type="predicted"/>
<name>A0AA48K9V8_9BACT</name>
<evidence type="ECO:0000313" key="4">
    <source>
        <dbReference type="Proteomes" id="UP001238179"/>
    </source>
</evidence>
<keyword evidence="1" id="KW-0472">Membrane</keyword>
<dbReference type="Pfam" id="PF11127">
    <property type="entry name" value="YgaP-like_TM"/>
    <property type="match status" value="1"/>
</dbReference>
<evidence type="ECO:0000313" key="3">
    <source>
        <dbReference type="EMBL" id="BDU73475.1"/>
    </source>
</evidence>
<reference evidence="4" key="1">
    <citation type="journal article" date="2023" name="Int. J. Syst. Evol. Microbiol.">
        <title>Mesoterricola silvestris gen. nov., sp. nov., Mesoterricola sediminis sp. nov., Geothrix oryzae sp. nov., Geothrix edaphica sp. nov., Geothrix rubra sp. nov., and Geothrix limicola sp. nov., six novel members of Acidobacteriota isolated from soils.</title>
        <authorList>
            <person name="Itoh H."/>
            <person name="Sugisawa Y."/>
            <person name="Mise K."/>
            <person name="Xu Z."/>
            <person name="Kuniyasu M."/>
            <person name="Ushijima N."/>
            <person name="Kawano K."/>
            <person name="Kobayashi E."/>
            <person name="Shiratori Y."/>
            <person name="Masuda Y."/>
            <person name="Senoo K."/>
        </authorList>
    </citation>
    <scope>NUCLEOTIDE SEQUENCE [LARGE SCALE GENOMIC DNA]</scope>
    <source>
        <strain evidence="4">W79</strain>
    </source>
</reference>
<dbReference type="Proteomes" id="UP001238179">
    <property type="component" value="Chromosome"/>
</dbReference>
<feature type="transmembrane region" description="Helical" evidence="1">
    <location>
        <begin position="31"/>
        <end position="51"/>
    </location>
</feature>
<evidence type="ECO:0000256" key="1">
    <source>
        <dbReference type="SAM" id="Phobius"/>
    </source>
</evidence>
<organism evidence="3 4">
    <name type="scientific">Mesoterricola silvestris</name>
    <dbReference type="NCBI Taxonomy" id="2927979"/>
    <lineage>
        <taxon>Bacteria</taxon>
        <taxon>Pseudomonadati</taxon>
        <taxon>Acidobacteriota</taxon>
        <taxon>Holophagae</taxon>
        <taxon>Holophagales</taxon>
        <taxon>Holophagaceae</taxon>
        <taxon>Mesoterricola</taxon>
    </lineage>
</organism>
<accession>A0AA48K9V8</accession>